<dbReference type="InterPro" id="IPR001258">
    <property type="entry name" value="NHL_repeat"/>
</dbReference>
<sequence length="52" mass="5721">MRWLKGAQQGTAIAGENGEGNAANQLARPTNISFDKRGNLYVFDSGNQRIQR</sequence>
<dbReference type="AlphaFoldDB" id="A0A8S3A3L7"/>
<evidence type="ECO:0000256" key="2">
    <source>
        <dbReference type="SAM" id="MobiDB-lite"/>
    </source>
</evidence>
<feature type="compositionally biased region" description="Low complexity" evidence="2">
    <location>
        <begin position="14"/>
        <end position="24"/>
    </location>
</feature>
<dbReference type="Proteomes" id="UP000681720">
    <property type="component" value="Unassembled WGS sequence"/>
</dbReference>
<dbReference type="Gene3D" id="2.120.10.30">
    <property type="entry name" value="TolB, C-terminal domain"/>
    <property type="match status" value="1"/>
</dbReference>
<name>A0A8S3A3L7_9BILA</name>
<evidence type="ECO:0000313" key="4">
    <source>
        <dbReference type="Proteomes" id="UP000681720"/>
    </source>
</evidence>
<reference evidence="3" key="1">
    <citation type="submission" date="2021-02" db="EMBL/GenBank/DDBJ databases">
        <authorList>
            <person name="Nowell W R."/>
        </authorList>
    </citation>
    <scope>NUCLEOTIDE SEQUENCE</scope>
</reference>
<comment type="caution">
    <text evidence="3">The sequence shown here is derived from an EMBL/GenBank/DDBJ whole genome shotgun (WGS) entry which is preliminary data.</text>
</comment>
<evidence type="ECO:0008006" key="5">
    <source>
        <dbReference type="Google" id="ProtNLM"/>
    </source>
</evidence>
<dbReference type="InterPro" id="IPR011042">
    <property type="entry name" value="6-blade_b-propeller_TolB-like"/>
</dbReference>
<accession>A0A8S3A3L7</accession>
<dbReference type="SUPFAM" id="SSF101898">
    <property type="entry name" value="NHL repeat"/>
    <property type="match status" value="1"/>
</dbReference>
<feature type="region of interest" description="Disordered" evidence="2">
    <location>
        <begin position="1"/>
        <end position="30"/>
    </location>
</feature>
<keyword evidence="1" id="KW-0677">Repeat</keyword>
<gene>
    <name evidence="3" type="ORF">GIL414_LOCUS42396</name>
</gene>
<organism evidence="3 4">
    <name type="scientific">Rotaria magnacalcarata</name>
    <dbReference type="NCBI Taxonomy" id="392030"/>
    <lineage>
        <taxon>Eukaryota</taxon>
        <taxon>Metazoa</taxon>
        <taxon>Spiralia</taxon>
        <taxon>Gnathifera</taxon>
        <taxon>Rotifera</taxon>
        <taxon>Eurotatoria</taxon>
        <taxon>Bdelloidea</taxon>
        <taxon>Philodinida</taxon>
        <taxon>Philodinidae</taxon>
        <taxon>Rotaria</taxon>
    </lineage>
</organism>
<protein>
    <recommendedName>
        <fullName evidence="5">NHL repeat-containing protein</fullName>
    </recommendedName>
</protein>
<evidence type="ECO:0000313" key="3">
    <source>
        <dbReference type="EMBL" id="CAF4684120.1"/>
    </source>
</evidence>
<dbReference type="Pfam" id="PF01436">
    <property type="entry name" value="NHL"/>
    <property type="match status" value="1"/>
</dbReference>
<evidence type="ECO:0000256" key="1">
    <source>
        <dbReference type="ARBA" id="ARBA00022737"/>
    </source>
</evidence>
<proteinExistence type="predicted"/>
<dbReference type="EMBL" id="CAJOBJ010122712">
    <property type="protein sequence ID" value="CAF4684120.1"/>
    <property type="molecule type" value="Genomic_DNA"/>
</dbReference>
<feature type="non-terminal residue" evidence="3">
    <location>
        <position position="52"/>
    </location>
</feature>